<feature type="transmembrane region" description="Helical" evidence="1">
    <location>
        <begin position="70"/>
        <end position="91"/>
    </location>
</feature>
<gene>
    <name evidence="2" type="ORF">OHJ16_05225</name>
</gene>
<feature type="transmembrane region" description="Helical" evidence="1">
    <location>
        <begin position="157"/>
        <end position="178"/>
    </location>
</feature>
<keyword evidence="1" id="KW-0472">Membrane</keyword>
<evidence type="ECO:0000313" key="3">
    <source>
        <dbReference type="Proteomes" id="UP001072034"/>
    </source>
</evidence>
<feature type="transmembrane region" description="Helical" evidence="1">
    <location>
        <begin position="131"/>
        <end position="151"/>
    </location>
</feature>
<name>A0ABT4I6T1_9ACTO</name>
<organism evidence="2 3">
    <name type="scientific">Actinomyces israelii</name>
    <dbReference type="NCBI Taxonomy" id="1659"/>
    <lineage>
        <taxon>Bacteria</taxon>
        <taxon>Bacillati</taxon>
        <taxon>Actinomycetota</taxon>
        <taxon>Actinomycetes</taxon>
        <taxon>Actinomycetales</taxon>
        <taxon>Actinomycetaceae</taxon>
        <taxon>Actinomyces</taxon>
    </lineage>
</organism>
<evidence type="ECO:0000313" key="2">
    <source>
        <dbReference type="EMBL" id="MCZ0857443.1"/>
    </source>
</evidence>
<reference evidence="2" key="1">
    <citation type="submission" date="2022-10" db="EMBL/GenBank/DDBJ databases">
        <title>Genome sequence of Actinomyces israelii ATCC 10048.</title>
        <authorList>
            <person name="Watt R.M."/>
            <person name="Tong W.M."/>
        </authorList>
    </citation>
    <scope>NUCLEOTIDE SEQUENCE</scope>
    <source>
        <strain evidence="2">ATCC 10048</strain>
    </source>
</reference>
<dbReference type="EMBL" id="JAPTMY010000008">
    <property type="protein sequence ID" value="MCZ0857443.1"/>
    <property type="molecule type" value="Genomic_DNA"/>
</dbReference>
<evidence type="ECO:0000256" key="1">
    <source>
        <dbReference type="SAM" id="Phobius"/>
    </source>
</evidence>
<proteinExistence type="predicted"/>
<protein>
    <submittedName>
        <fullName evidence="2">ABC transporter permease</fullName>
    </submittedName>
</protein>
<dbReference type="Proteomes" id="UP001072034">
    <property type="component" value="Unassembled WGS sequence"/>
</dbReference>
<sequence length="269" mass="27951">MTDALAPSAPVPRTRETRPAFTALLAVEALKLRRSSVWVVVLILPVLAVVSGSVNYMMNRSQLSHGWGSLTSQVLVFYGLFFCSLGIALLASASWRPEHLGTSWNAMRTTEHSPVAVSAAKTLVLTAPVTAMQIAVMLLTWVVGACLGLGIAPPSAFVAECLLAVLTAQPLIAVQSLLSMRMRSFAAPVAVCFAGLVVGMALVMKDSWAANAWPQALVTRGLTLGSAAVSTSGDLDAAGVATLLVGAALSALVCWGLLVTVARRAGGVR</sequence>
<feature type="transmembrane region" description="Helical" evidence="1">
    <location>
        <begin position="185"/>
        <end position="204"/>
    </location>
</feature>
<keyword evidence="1" id="KW-1133">Transmembrane helix</keyword>
<dbReference type="Pfam" id="PF12730">
    <property type="entry name" value="ABC2_membrane_4"/>
    <property type="match status" value="1"/>
</dbReference>
<keyword evidence="3" id="KW-1185">Reference proteome</keyword>
<dbReference type="RefSeq" id="WP_268917032.1">
    <property type="nucleotide sequence ID" value="NZ_CP124548.1"/>
</dbReference>
<accession>A0ABT4I6T1</accession>
<dbReference type="CDD" id="cd21809">
    <property type="entry name" value="ABC-2_lan_permease-like"/>
    <property type="match status" value="1"/>
</dbReference>
<feature type="transmembrane region" description="Helical" evidence="1">
    <location>
        <begin position="240"/>
        <end position="262"/>
    </location>
</feature>
<keyword evidence="1" id="KW-0812">Transmembrane</keyword>
<comment type="caution">
    <text evidence="2">The sequence shown here is derived from an EMBL/GenBank/DDBJ whole genome shotgun (WGS) entry which is preliminary data.</text>
</comment>
<feature type="transmembrane region" description="Helical" evidence="1">
    <location>
        <begin position="37"/>
        <end position="58"/>
    </location>
</feature>